<reference evidence="3" key="1">
    <citation type="submission" date="2017-02" db="UniProtKB">
        <authorList>
            <consortium name="WormBaseParasite"/>
        </authorList>
    </citation>
    <scope>IDENTIFICATION</scope>
</reference>
<protein>
    <submittedName>
        <fullName evidence="3">Uncharacterized protein</fullName>
    </submittedName>
</protein>
<dbReference type="AlphaFoldDB" id="A0A0M3I3X7"/>
<sequence>MQIIKTATRRLLCVNSKQQFKRNVILLRLYSNQLQSLTDIKLKPSEAGMFASSKMPSMKPPEPQSSNNQDKAAHENLIERSKEHKCEQKEKNAENKENDSKKKEQVQENIEKERIKGNTIKNEKQTSKSCKSPQKSVTKF</sequence>
<proteinExistence type="predicted"/>
<dbReference type="Proteomes" id="UP000036681">
    <property type="component" value="Unplaced"/>
</dbReference>
<organism evidence="2 3">
    <name type="scientific">Ascaris lumbricoides</name>
    <name type="common">Giant roundworm</name>
    <dbReference type="NCBI Taxonomy" id="6252"/>
    <lineage>
        <taxon>Eukaryota</taxon>
        <taxon>Metazoa</taxon>
        <taxon>Ecdysozoa</taxon>
        <taxon>Nematoda</taxon>
        <taxon>Chromadorea</taxon>
        <taxon>Rhabditida</taxon>
        <taxon>Spirurina</taxon>
        <taxon>Ascaridomorpha</taxon>
        <taxon>Ascaridoidea</taxon>
        <taxon>Ascarididae</taxon>
        <taxon>Ascaris</taxon>
    </lineage>
</organism>
<name>A0A0M3I3X7_ASCLU</name>
<evidence type="ECO:0000313" key="2">
    <source>
        <dbReference type="Proteomes" id="UP000036681"/>
    </source>
</evidence>
<dbReference type="WBParaSite" id="ALUE_0001140201-mRNA-1">
    <property type="protein sequence ID" value="ALUE_0001140201-mRNA-1"/>
    <property type="gene ID" value="ALUE_0001140201"/>
</dbReference>
<evidence type="ECO:0000313" key="3">
    <source>
        <dbReference type="WBParaSite" id="ALUE_0001140201-mRNA-1"/>
    </source>
</evidence>
<feature type="region of interest" description="Disordered" evidence="1">
    <location>
        <begin position="43"/>
        <end position="140"/>
    </location>
</feature>
<feature type="compositionally biased region" description="Basic and acidic residues" evidence="1">
    <location>
        <begin position="71"/>
        <end position="126"/>
    </location>
</feature>
<accession>A0A0M3I3X7</accession>
<evidence type="ECO:0000256" key="1">
    <source>
        <dbReference type="SAM" id="MobiDB-lite"/>
    </source>
</evidence>
<feature type="compositionally biased region" description="Polar residues" evidence="1">
    <location>
        <begin position="127"/>
        <end position="140"/>
    </location>
</feature>
<keyword evidence="2" id="KW-1185">Reference proteome</keyword>